<dbReference type="Proteomes" id="UP000805193">
    <property type="component" value="Unassembled WGS sequence"/>
</dbReference>
<evidence type="ECO:0000313" key="1">
    <source>
        <dbReference type="EMBL" id="KAG0414752.1"/>
    </source>
</evidence>
<dbReference type="EMBL" id="JABSTQ010011151">
    <property type="protein sequence ID" value="KAG0414752.1"/>
    <property type="molecule type" value="Genomic_DNA"/>
</dbReference>
<keyword evidence="2" id="KW-1185">Reference proteome</keyword>
<protein>
    <submittedName>
        <fullName evidence="1">Uncharacterized protein</fullName>
    </submittedName>
</protein>
<proteinExistence type="predicted"/>
<gene>
    <name evidence="1" type="ORF">HPB47_008081</name>
</gene>
<sequence length="988" mass="111412">MAPHHSDLVRMVQDDSFEASKIRKKIAMSMTKLEAKSASIGRRRKKREVIVVIGQSVRSVNFGPNFVFDEGRTRVVKGGEARLRDQRSTNETKEDRNGAPRKRRRRRRAKRETKRKCHRDTQSCAGRRVTEREERGGEETLGYFAPNQGWVRARPSCREHLWMTGMLAGCKTAVAMFYMWTGRTAKERNSELWECLRVDIGDLHGEYHILLMGDFNAHLDSLDGPWMPMARSRVETHNGACTTEAEEEKAQGGQTTEVQPETMVGPECTGCNQRQKGRVPQTSDGDESPVARAVTEEPMGNLQRQEEGSGKLDPGEASQRGPRAPGRSETKWSGDALRKFWRHRHATPKQLLRHPESEVLLSETEAGTPGLQFVAAQVAAAFGREEGDVDEVEGEPGTEEVDSHEWLGPIGEAELKNIVGRIQHSKKKDGLKGLTAAFGPLNFPLLPEETVWFDLGARAQKQPREQKRGTKAAKGAREQERGSKRRADKMAASAASPMHVVEAAADSSAAIVDALTMRLLTISEESTVTGVDRFPASLLKKLGPRQCLALRECFSEMQETGEILRDWRHGRMTFLCKGAKERSRLSSYRPITVTSVLYRFFAQVLRRRIQAWPERKRILGELQNGFRRGRRLDDNLFVLTQCIEMARTERRELWVASSIWRRHTTASTRLHCGSHYATKDFPGEWWISYENCTRVRRWLVEWHGMRSGMVPIGRGLRQGCPLSPLLFMLFLSKMEAGLEGCGHGFGVSFMLDGRKVSQTLPGLLYADDIVLTASSRPGLQKLLDTCTRHGDRLGLRLRGRTESEPVTLAREEQSDRVRISLPGNYLAEYDQGVREKALRGQRVLKAKALWSFNRLEVIRGLWKAVTVPGRTFANAVLCSSAATREYLERRQREVGRLALGAHGTTPNEAVQGDVGWSSFEAREAVAKLSFEVRAWDLGQERWVHKMQRCLLYTGAATRWTRRVCVLSNKYGVPLPSINRLEDASIGLK</sequence>
<comment type="caution">
    <text evidence="1">The sequence shown here is derived from an EMBL/GenBank/DDBJ whole genome shotgun (WGS) entry which is preliminary data.</text>
</comment>
<reference evidence="1 2" key="1">
    <citation type="journal article" date="2020" name="Cell">
        <title>Large-Scale Comparative Analyses of Tick Genomes Elucidate Their Genetic Diversity and Vector Capacities.</title>
        <authorList>
            <consortium name="Tick Genome and Microbiome Consortium (TIGMIC)"/>
            <person name="Jia N."/>
            <person name="Wang J."/>
            <person name="Shi W."/>
            <person name="Du L."/>
            <person name="Sun Y."/>
            <person name="Zhan W."/>
            <person name="Jiang J.F."/>
            <person name="Wang Q."/>
            <person name="Zhang B."/>
            <person name="Ji P."/>
            <person name="Bell-Sakyi L."/>
            <person name="Cui X.M."/>
            <person name="Yuan T.T."/>
            <person name="Jiang B.G."/>
            <person name="Yang W.F."/>
            <person name="Lam T.T."/>
            <person name="Chang Q.C."/>
            <person name="Ding S.J."/>
            <person name="Wang X.J."/>
            <person name="Zhu J.G."/>
            <person name="Ruan X.D."/>
            <person name="Zhao L."/>
            <person name="Wei J.T."/>
            <person name="Ye R.Z."/>
            <person name="Que T.C."/>
            <person name="Du C.H."/>
            <person name="Zhou Y.H."/>
            <person name="Cheng J.X."/>
            <person name="Dai P.F."/>
            <person name="Guo W.B."/>
            <person name="Han X.H."/>
            <person name="Huang E.J."/>
            <person name="Li L.F."/>
            <person name="Wei W."/>
            <person name="Gao Y.C."/>
            <person name="Liu J.Z."/>
            <person name="Shao H.Z."/>
            <person name="Wang X."/>
            <person name="Wang C.C."/>
            <person name="Yang T.C."/>
            <person name="Huo Q.B."/>
            <person name="Li W."/>
            <person name="Chen H.Y."/>
            <person name="Chen S.E."/>
            <person name="Zhou L.G."/>
            <person name="Ni X.B."/>
            <person name="Tian J.H."/>
            <person name="Sheng Y."/>
            <person name="Liu T."/>
            <person name="Pan Y.S."/>
            <person name="Xia L.Y."/>
            <person name="Li J."/>
            <person name="Zhao F."/>
            <person name="Cao W.C."/>
        </authorList>
    </citation>
    <scope>NUCLEOTIDE SEQUENCE [LARGE SCALE GENOMIC DNA]</scope>
    <source>
        <strain evidence="1">Iper-2018</strain>
    </source>
</reference>
<accession>A0AC60P612</accession>
<organism evidence="1 2">
    <name type="scientific">Ixodes persulcatus</name>
    <name type="common">Taiga tick</name>
    <dbReference type="NCBI Taxonomy" id="34615"/>
    <lineage>
        <taxon>Eukaryota</taxon>
        <taxon>Metazoa</taxon>
        <taxon>Ecdysozoa</taxon>
        <taxon>Arthropoda</taxon>
        <taxon>Chelicerata</taxon>
        <taxon>Arachnida</taxon>
        <taxon>Acari</taxon>
        <taxon>Parasitiformes</taxon>
        <taxon>Ixodida</taxon>
        <taxon>Ixodoidea</taxon>
        <taxon>Ixodidae</taxon>
        <taxon>Ixodinae</taxon>
        <taxon>Ixodes</taxon>
    </lineage>
</organism>
<name>A0AC60P612_IXOPE</name>
<evidence type="ECO:0000313" key="2">
    <source>
        <dbReference type="Proteomes" id="UP000805193"/>
    </source>
</evidence>